<feature type="transmembrane region" description="Helical" evidence="1">
    <location>
        <begin position="166"/>
        <end position="186"/>
    </location>
</feature>
<proteinExistence type="predicted"/>
<accession>A0A4Z0A961</accession>
<evidence type="ECO:0000313" key="4">
    <source>
        <dbReference type="Proteomes" id="UP000298061"/>
    </source>
</evidence>
<feature type="domain" description="DUF6534" evidence="2">
    <location>
        <begin position="130"/>
        <end position="218"/>
    </location>
</feature>
<name>A0A4Z0A961_9AGAM</name>
<feature type="transmembrane region" description="Helical" evidence="1">
    <location>
        <begin position="12"/>
        <end position="30"/>
    </location>
</feature>
<dbReference type="Pfam" id="PF20152">
    <property type="entry name" value="DUF6534"/>
    <property type="match status" value="1"/>
</dbReference>
<keyword evidence="4" id="KW-1185">Reference proteome</keyword>
<feature type="transmembrane region" description="Helical" evidence="1">
    <location>
        <begin position="50"/>
        <end position="70"/>
    </location>
</feature>
<comment type="caution">
    <text evidence="3">The sequence shown here is derived from an EMBL/GenBank/DDBJ whole genome shotgun (WGS) entry which is preliminary data.</text>
</comment>
<sequence length="268" mass="29966">MVALISVDKSLGALEIGAIFSTLILGITSMQVYSYYTQHSSRDGVFLKSYVALLMAMDCFHTGLVCALLYHYTITNFGDYDILQRDSWMFLVQVAVGSVLSLFVQYFKAVFFANTSNVTVWAKVALALHVTCDATITSAMLYYLMKNRGTTGVRRTQRMVTVLMTYALNTGLLTTTCNIACLISLVVSQGTFIFMVFFFVYVKLYSCSFMAILNSRDYIRAGFTGPTEVITFSQLGTNSLRNAANRREDDETHKDQINIHIASEVLRA</sequence>
<dbReference type="EMBL" id="SFCI01000072">
    <property type="protein sequence ID" value="TFY82863.1"/>
    <property type="molecule type" value="Genomic_DNA"/>
</dbReference>
<evidence type="ECO:0000313" key="3">
    <source>
        <dbReference type="EMBL" id="TFY82863.1"/>
    </source>
</evidence>
<gene>
    <name evidence="3" type="ORF">EWM64_g1145</name>
</gene>
<feature type="transmembrane region" description="Helical" evidence="1">
    <location>
        <begin position="124"/>
        <end position="145"/>
    </location>
</feature>
<dbReference type="STRING" id="135208.A0A4Z0A961"/>
<reference evidence="3 4" key="1">
    <citation type="submission" date="2019-02" db="EMBL/GenBank/DDBJ databases">
        <title>Genome sequencing of the rare red list fungi Hericium alpestre (H. flagellum).</title>
        <authorList>
            <person name="Buettner E."/>
            <person name="Kellner H."/>
        </authorList>
    </citation>
    <scope>NUCLEOTIDE SEQUENCE [LARGE SCALE GENOMIC DNA]</scope>
    <source>
        <strain evidence="3 4">DSM 108284</strain>
    </source>
</reference>
<dbReference type="InterPro" id="IPR045339">
    <property type="entry name" value="DUF6534"/>
</dbReference>
<evidence type="ECO:0000259" key="2">
    <source>
        <dbReference type="Pfam" id="PF20152"/>
    </source>
</evidence>
<dbReference type="Proteomes" id="UP000298061">
    <property type="component" value="Unassembled WGS sequence"/>
</dbReference>
<protein>
    <recommendedName>
        <fullName evidence="2">DUF6534 domain-containing protein</fullName>
    </recommendedName>
</protein>
<dbReference type="PANTHER" id="PTHR40465">
    <property type="entry name" value="CHROMOSOME 1, WHOLE GENOME SHOTGUN SEQUENCE"/>
    <property type="match status" value="1"/>
</dbReference>
<evidence type="ECO:0000256" key="1">
    <source>
        <dbReference type="SAM" id="Phobius"/>
    </source>
</evidence>
<dbReference type="OrthoDB" id="2535105at2759"/>
<feature type="transmembrane region" description="Helical" evidence="1">
    <location>
        <begin position="90"/>
        <end position="112"/>
    </location>
</feature>
<dbReference type="AlphaFoldDB" id="A0A4Z0A961"/>
<feature type="transmembrane region" description="Helical" evidence="1">
    <location>
        <begin position="192"/>
        <end position="213"/>
    </location>
</feature>
<dbReference type="PANTHER" id="PTHR40465:SF1">
    <property type="entry name" value="DUF6534 DOMAIN-CONTAINING PROTEIN"/>
    <property type="match status" value="1"/>
</dbReference>
<keyword evidence="1" id="KW-1133">Transmembrane helix</keyword>
<keyword evidence="1" id="KW-0472">Membrane</keyword>
<organism evidence="3 4">
    <name type="scientific">Hericium alpestre</name>
    <dbReference type="NCBI Taxonomy" id="135208"/>
    <lineage>
        <taxon>Eukaryota</taxon>
        <taxon>Fungi</taxon>
        <taxon>Dikarya</taxon>
        <taxon>Basidiomycota</taxon>
        <taxon>Agaricomycotina</taxon>
        <taxon>Agaricomycetes</taxon>
        <taxon>Russulales</taxon>
        <taxon>Hericiaceae</taxon>
        <taxon>Hericium</taxon>
    </lineage>
</organism>
<keyword evidence="1" id="KW-0812">Transmembrane</keyword>